<proteinExistence type="predicted"/>
<gene>
    <name evidence="2" type="ORF">NIES21_23530</name>
</gene>
<name>A0A1Z4GG76_9CYAN</name>
<keyword evidence="3" id="KW-1185">Reference proteome</keyword>
<feature type="transmembrane region" description="Helical" evidence="1">
    <location>
        <begin position="60"/>
        <end position="78"/>
    </location>
</feature>
<evidence type="ECO:0000256" key="1">
    <source>
        <dbReference type="SAM" id="Phobius"/>
    </source>
</evidence>
<dbReference type="AlphaFoldDB" id="A0A1Z4GG76"/>
<keyword evidence="1" id="KW-1133">Transmembrane helix</keyword>
<organism evidence="2 3">
    <name type="scientific">Anabaenopsis circularis NIES-21</name>
    <dbReference type="NCBI Taxonomy" id="1085406"/>
    <lineage>
        <taxon>Bacteria</taxon>
        <taxon>Bacillati</taxon>
        <taxon>Cyanobacteriota</taxon>
        <taxon>Cyanophyceae</taxon>
        <taxon>Nostocales</taxon>
        <taxon>Nodulariaceae</taxon>
        <taxon>Anabaenopsis</taxon>
    </lineage>
</organism>
<evidence type="ECO:0000313" key="2">
    <source>
        <dbReference type="EMBL" id="BAY16523.1"/>
    </source>
</evidence>
<accession>A0A1Z4GG76</accession>
<feature type="transmembrane region" description="Helical" evidence="1">
    <location>
        <begin position="37"/>
        <end position="54"/>
    </location>
</feature>
<evidence type="ECO:0000313" key="3">
    <source>
        <dbReference type="Proteomes" id="UP000218287"/>
    </source>
</evidence>
<protein>
    <submittedName>
        <fullName evidence="2">Uncharacterized protein</fullName>
    </submittedName>
</protein>
<reference evidence="2 3" key="1">
    <citation type="submission" date="2017-06" db="EMBL/GenBank/DDBJ databases">
        <title>Genome sequencing of cyanobaciteial culture collection at National Institute for Environmental Studies (NIES).</title>
        <authorList>
            <person name="Hirose Y."/>
            <person name="Shimura Y."/>
            <person name="Fujisawa T."/>
            <person name="Nakamura Y."/>
            <person name="Kawachi M."/>
        </authorList>
    </citation>
    <scope>NUCLEOTIDE SEQUENCE [LARGE SCALE GENOMIC DNA]</scope>
    <source>
        <strain evidence="2 3">NIES-21</strain>
    </source>
</reference>
<keyword evidence="1" id="KW-0472">Membrane</keyword>
<sequence length="79" mass="8612">MKLLAQELPSPRAIQETPVPGAKQDPLIAHGLQKEQYVGIIGLAIALIAAVGFFSRRFEYALIFAIALSAILIAFFLFI</sequence>
<keyword evidence="1" id="KW-0812">Transmembrane</keyword>
<dbReference type="OrthoDB" id="518100at2"/>
<dbReference type="Proteomes" id="UP000218287">
    <property type="component" value="Chromosome"/>
</dbReference>
<dbReference type="EMBL" id="AP018174">
    <property type="protein sequence ID" value="BAY16523.1"/>
    <property type="molecule type" value="Genomic_DNA"/>
</dbReference>